<reference evidence="1 2" key="1">
    <citation type="journal article" date="2019" name="Sci. Rep.">
        <title>Orb-weaving spider Araneus ventricosus genome elucidates the spidroin gene catalogue.</title>
        <authorList>
            <person name="Kono N."/>
            <person name="Nakamura H."/>
            <person name="Ohtoshi R."/>
            <person name="Moran D.A.P."/>
            <person name="Shinohara A."/>
            <person name="Yoshida Y."/>
            <person name="Fujiwara M."/>
            <person name="Mori M."/>
            <person name="Tomita M."/>
            <person name="Arakawa K."/>
        </authorList>
    </citation>
    <scope>NUCLEOTIDE SEQUENCE [LARGE SCALE GENOMIC DNA]</scope>
</reference>
<gene>
    <name evidence="1" type="ORF">AVEN_189037_1</name>
</gene>
<proteinExistence type="predicted"/>
<accession>A0A4Y2J8U4</accession>
<evidence type="ECO:0000313" key="1">
    <source>
        <dbReference type="EMBL" id="GBM86365.1"/>
    </source>
</evidence>
<dbReference type="EMBL" id="BGPR01266405">
    <property type="protein sequence ID" value="GBM86365.1"/>
    <property type="molecule type" value="Genomic_DNA"/>
</dbReference>
<dbReference type="AlphaFoldDB" id="A0A4Y2J8U4"/>
<comment type="caution">
    <text evidence="1">The sequence shown here is derived from an EMBL/GenBank/DDBJ whole genome shotgun (WGS) entry which is preliminary data.</text>
</comment>
<feature type="non-terminal residue" evidence="1">
    <location>
        <position position="76"/>
    </location>
</feature>
<sequence>MGENSLFLMCATGLHCIYFYFQGVVPQVDDPEQLTFSEKKRRFELVTKPADGAVIGDAKQFSYFSPVELERMKEEE</sequence>
<keyword evidence="2" id="KW-1185">Reference proteome</keyword>
<evidence type="ECO:0000313" key="2">
    <source>
        <dbReference type="Proteomes" id="UP000499080"/>
    </source>
</evidence>
<name>A0A4Y2J8U4_ARAVE</name>
<protein>
    <submittedName>
        <fullName evidence="1">Uncharacterized protein</fullName>
    </submittedName>
</protein>
<organism evidence="1 2">
    <name type="scientific">Araneus ventricosus</name>
    <name type="common">Orbweaver spider</name>
    <name type="synonym">Epeira ventricosa</name>
    <dbReference type="NCBI Taxonomy" id="182803"/>
    <lineage>
        <taxon>Eukaryota</taxon>
        <taxon>Metazoa</taxon>
        <taxon>Ecdysozoa</taxon>
        <taxon>Arthropoda</taxon>
        <taxon>Chelicerata</taxon>
        <taxon>Arachnida</taxon>
        <taxon>Araneae</taxon>
        <taxon>Araneomorphae</taxon>
        <taxon>Entelegynae</taxon>
        <taxon>Araneoidea</taxon>
        <taxon>Araneidae</taxon>
        <taxon>Araneus</taxon>
    </lineage>
</organism>
<dbReference type="Proteomes" id="UP000499080">
    <property type="component" value="Unassembled WGS sequence"/>
</dbReference>